<name>A0A7Y6QAP9_9HYPH</name>
<dbReference type="PANTHER" id="PTHR36836">
    <property type="entry name" value="COLANIC ACID BIOSYNTHESIS PROTEIN WCAK"/>
    <property type="match status" value="1"/>
</dbReference>
<dbReference type="RefSeq" id="WP_176355589.1">
    <property type="nucleotide sequence ID" value="NZ_JABWDU010000008.1"/>
</dbReference>
<comment type="caution">
    <text evidence="2">The sequence shown here is derived from an EMBL/GenBank/DDBJ whole genome shotgun (WGS) entry which is preliminary data.</text>
</comment>
<keyword evidence="3" id="KW-1185">Reference proteome</keyword>
<gene>
    <name evidence="2" type="ORF">HT585_25435</name>
</gene>
<feature type="domain" description="Polysaccharide pyruvyl transferase" evidence="1">
    <location>
        <begin position="13"/>
        <end position="334"/>
    </location>
</feature>
<dbReference type="PANTHER" id="PTHR36836:SF1">
    <property type="entry name" value="COLANIC ACID BIOSYNTHESIS PROTEIN WCAK"/>
    <property type="match status" value="1"/>
</dbReference>
<dbReference type="AlphaFoldDB" id="A0A7Y6QAP9"/>
<accession>A0A7Y6QAP9</accession>
<sequence length="427" mass="46482">MKVVVFNVKYSENLGDGVLAQCLETALARGAKGLEVKTIDLAGRTAFGTGGGGRRRQLLKVLQALPAFARRLVVRQALAPTLRRLQVEWLKEIEAADAVVIGGGNLFQDDDLNFPLKVGAALDCVKRSGKPLAIYAVGTSRDWSPQARQLFGRIEESQLVHVSVRDTIASRNWFGHFPAGPHARILPDPGLLVREIVASHALEPLKSEDRAIGICVTDPLILRRHAGHGSHGIPFRHIEDYHRLLSMLLEAGYRICLFTNGAQEDQIFARRILSGDGLAGQIDSGNLYLAPRPKTPEELVNIIASTQVILAHRLHACIAAYSLGVPQVGLGWDPKVDGFFQFVGRSEYFAGEADVSAQHVAALLEDAARRGIDPETHASILNQARDGISLLRECLEKHQNRGANRKTQPAVVPNEQGLAGYAWSSGL</sequence>
<evidence type="ECO:0000313" key="2">
    <source>
        <dbReference type="EMBL" id="NVD42218.1"/>
    </source>
</evidence>
<reference evidence="2 3" key="1">
    <citation type="submission" date="2020-06" db="EMBL/GenBank/DDBJ databases">
        <authorList>
            <person name="Grouzdev D.S."/>
        </authorList>
    </citation>
    <scope>NUCLEOTIDE SEQUENCE [LARGE SCALE GENOMIC DNA]</scope>
    <source>
        <strain evidence="2 3">HO-A22</strain>
    </source>
</reference>
<dbReference type="Pfam" id="PF04230">
    <property type="entry name" value="PS_pyruv_trans"/>
    <property type="match status" value="1"/>
</dbReference>
<dbReference type="EMBL" id="JABWDU010000008">
    <property type="protein sequence ID" value="NVD42218.1"/>
    <property type="molecule type" value="Genomic_DNA"/>
</dbReference>
<proteinExistence type="predicted"/>
<evidence type="ECO:0000259" key="1">
    <source>
        <dbReference type="Pfam" id="PF04230"/>
    </source>
</evidence>
<protein>
    <submittedName>
        <fullName evidence="2">Polysaccharide pyruvyl transferase family protein</fullName>
    </submittedName>
</protein>
<dbReference type="Proteomes" id="UP000520198">
    <property type="component" value="Unassembled WGS sequence"/>
</dbReference>
<dbReference type="GO" id="GO:0016740">
    <property type="term" value="F:transferase activity"/>
    <property type="evidence" value="ECO:0007669"/>
    <property type="project" value="UniProtKB-KW"/>
</dbReference>
<evidence type="ECO:0000313" key="3">
    <source>
        <dbReference type="Proteomes" id="UP000520198"/>
    </source>
</evidence>
<keyword evidence="2" id="KW-0808">Transferase</keyword>
<dbReference type="InterPro" id="IPR007345">
    <property type="entry name" value="Polysacch_pyruvyl_Trfase"/>
</dbReference>
<organism evidence="2 3">
    <name type="scientific">Ensifer oleiphilus</name>
    <dbReference type="NCBI Taxonomy" id="2742698"/>
    <lineage>
        <taxon>Bacteria</taxon>
        <taxon>Pseudomonadati</taxon>
        <taxon>Pseudomonadota</taxon>
        <taxon>Alphaproteobacteria</taxon>
        <taxon>Hyphomicrobiales</taxon>
        <taxon>Rhizobiaceae</taxon>
        <taxon>Sinorhizobium/Ensifer group</taxon>
        <taxon>Ensifer</taxon>
    </lineage>
</organism>